<dbReference type="Pfam" id="PF14309">
    <property type="entry name" value="DUF4378"/>
    <property type="match status" value="1"/>
</dbReference>
<proteinExistence type="predicted"/>
<feature type="compositionally biased region" description="Low complexity" evidence="1">
    <location>
        <begin position="196"/>
        <end position="214"/>
    </location>
</feature>
<sequence length="546" mass="61092">MGLEALPVAGNEDQSKRCELRRSASESRVSQDLSHLAFDKPYPMSSDELPSPRGYKLASVRPLADSPQGKSIFDPKDFFPEPMHTGSIYNEIEKRLRMRGVEEPAKDLETLKQILEALHFKGLLRTKPADFNPNYDHRTHTVNVDDSPIVVIKPETKSTSQQVANQPLPMHRRSVSPRRPKPAESIPSAIRRRNARPSVPSDSSRSPSRSPIIRRPLHVEGHGASQHHRSIPTAHSPRARSDPVASISPRNPRQNKESSSKQRASSVMECDAIILSSSAKFDFERARILERCDKLLQSIAAITSSAEQVNVTDQQPSPVSVLDSSFLAEESSASPLPKRSIGFKDQLVDWEDHKETLISGADLKNGTEDAGVYLDDDYAFVANIVCELGLRHPSEDVFSVLESGRSIVGSTKASKLHRRVIFDTVTEIVERKRNVTPWAAFNSARSPWLARRGTSLPEEVWEQVRSLRERQIASEDVIDSNGKVIWREMTATVAAGEQEWLVSEAEMSEAVVHIERQLFKDLVGDTIRELAVLACRPRLPRRKLVF</sequence>
<feature type="compositionally biased region" description="Basic residues" evidence="1">
    <location>
        <begin position="170"/>
        <end position="180"/>
    </location>
</feature>
<gene>
    <name evidence="3" type="ORF">HPP92_019915</name>
</gene>
<feature type="domain" description="DUF4378" evidence="2">
    <location>
        <begin position="394"/>
        <end position="524"/>
    </location>
</feature>
<dbReference type="InterPro" id="IPR033334">
    <property type="entry name" value="LNG1/2"/>
</dbReference>
<accession>A0A835Q7S6</accession>
<dbReference type="GO" id="GO:0051513">
    <property type="term" value="P:regulation of monopolar cell growth"/>
    <property type="evidence" value="ECO:0007669"/>
    <property type="project" value="InterPro"/>
</dbReference>
<evidence type="ECO:0000259" key="2">
    <source>
        <dbReference type="Pfam" id="PF14309"/>
    </source>
</evidence>
<name>A0A835Q7S6_VANPL</name>
<feature type="region of interest" description="Disordered" evidence="1">
    <location>
        <begin position="156"/>
        <end position="267"/>
    </location>
</feature>
<organism evidence="3 4">
    <name type="scientific">Vanilla planifolia</name>
    <name type="common">Vanilla</name>
    <dbReference type="NCBI Taxonomy" id="51239"/>
    <lineage>
        <taxon>Eukaryota</taxon>
        <taxon>Viridiplantae</taxon>
        <taxon>Streptophyta</taxon>
        <taxon>Embryophyta</taxon>
        <taxon>Tracheophyta</taxon>
        <taxon>Spermatophyta</taxon>
        <taxon>Magnoliopsida</taxon>
        <taxon>Liliopsida</taxon>
        <taxon>Asparagales</taxon>
        <taxon>Orchidaceae</taxon>
        <taxon>Vanilloideae</taxon>
        <taxon>Vanilleae</taxon>
        <taxon>Vanilla</taxon>
    </lineage>
</organism>
<evidence type="ECO:0000256" key="1">
    <source>
        <dbReference type="SAM" id="MobiDB-lite"/>
    </source>
</evidence>
<dbReference type="Proteomes" id="UP000639772">
    <property type="component" value="Chromosome 10"/>
</dbReference>
<reference evidence="3 4" key="1">
    <citation type="journal article" date="2020" name="Nat. Food">
        <title>A phased Vanilla planifolia genome enables genetic improvement of flavour and production.</title>
        <authorList>
            <person name="Hasing T."/>
            <person name="Tang H."/>
            <person name="Brym M."/>
            <person name="Khazi F."/>
            <person name="Huang T."/>
            <person name="Chambers A.H."/>
        </authorList>
    </citation>
    <scope>NUCLEOTIDE SEQUENCE [LARGE SCALE GENOMIC DNA]</scope>
    <source>
        <tissue evidence="3">Leaf</tissue>
    </source>
</reference>
<dbReference type="PANTHER" id="PTHR31680:SF12">
    <property type="entry name" value="OS11G0587300 PROTEIN"/>
    <property type="match status" value="1"/>
</dbReference>
<evidence type="ECO:0000313" key="4">
    <source>
        <dbReference type="Proteomes" id="UP000639772"/>
    </source>
</evidence>
<dbReference type="PANTHER" id="PTHR31680">
    <property type="entry name" value="LONGIFOLIA PROTEIN"/>
    <property type="match status" value="1"/>
</dbReference>
<feature type="compositionally biased region" description="Basic and acidic residues" evidence="1">
    <location>
        <begin position="13"/>
        <end position="25"/>
    </location>
</feature>
<feature type="region of interest" description="Disordered" evidence="1">
    <location>
        <begin position="1"/>
        <end position="53"/>
    </location>
</feature>
<dbReference type="EMBL" id="JADCNM010000010">
    <property type="protein sequence ID" value="KAG0465751.1"/>
    <property type="molecule type" value="Genomic_DNA"/>
</dbReference>
<comment type="caution">
    <text evidence="3">The sequence shown here is derived from an EMBL/GenBank/DDBJ whole genome shotgun (WGS) entry which is preliminary data.</text>
</comment>
<protein>
    <recommendedName>
        <fullName evidence="2">DUF4378 domain-containing protein</fullName>
    </recommendedName>
</protein>
<evidence type="ECO:0000313" key="3">
    <source>
        <dbReference type="EMBL" id="KAG0465751.1"/>
    </source>
</evidence>
<dbReference type="AlphaFoldDB" id="A0A835Q7S6"/>
<dbReference type="InterPro" id="IPR025486">
    <property type="entry name" value="DUF4378"/>
</dbReference>
<dbReference type="OrthoDB" id="1929599at2759"/>